<comment type="caution">
    <text evidence="2">The sequence shown here is derived from an EMBL/GenBank/DDBJ whole genome shotgun (WGS) entry which is preliminary data.</text>
</comment>
<feature type="domain" description="YgjP-like metallopeptidase" evidence="1">
    <location>
        <begin position="22"/>
        <end position="231"/>
    </location>
</feature>
<dbReference type="InterPro" id="IPR002725">
    <property type="entry name" value="YgjP-like_metallopeptidase"/>
</dbReference>
<dbReference type="Gene3D" id="3.30.2010.10">
    <property type="entry name" value="Metalloproteases ('zincins'), catalytic domain"/>
    <property type="match status" value="1"/>
</dbReference>
<protein>
    <recommendedName>
        <fullName evidence="1">YgjP-like metallopeptidase domain-containing protein</fullName>
    </recommendedName>
</protein>
<dbReference type="PANTHER" id="PTHR30399:SF1">
    <property type="entry name" value="UTP PYROPHOSPHATASE"/>
    <property type="match status" value="1"/>
</dbReference>
<evidence type="ECO:0000259" key="1">
    <source>
        <dbReference type="Pfam" id="PF01863"/>
    </source>
</evidence>
<proteinExistence type="predicted"/>
<name>A0A644WBT8_9ZZZZ</name>
<accession>A0A644WBT8</accession>
<dbReference type="AlphaFoldDB" id="A0A644WBT8"/>
<gene>
    <name evidence="2" type="ORF">SDC9_47205</name>
</gene>
<sequence>MQHTLLISGKPKEIEVLFKDIKSVRLKIFPNGRICLSVPIGTPDIWIVDFLQSKLPWIEEKAKAFEETKSIEKEEHICSGGSIRILGRQYIIKLEEAKQKRIFIEDDKLFLQTTCLGNQDDIDSQFNNWWQKTAKAYFVSVVNAMYPIIKKHGVDMPDVYVKKMTTLWGSCSRASGKINLNFYLYKAPMPCIEYVILHELAHFLYPKHNRDFYDFLTIYMPDWKERKNILDYEIVLGI</sequence>
<organism evidence="2">
    <name type="scientific">bioreactor metagenome</name>
    <dbReference type="NCBI Taxonomy" id="1076179"/>
    <lineage>
        <taxon>unclassified sequences</taxon>
        <taxon>metagenomes</taxon>
        <taxon>ecological metagenomes</taxon>
    </lineage>
</organism>
<dbReference type="EMBL" id="VSSQ01000765">
    <property type="protein sequence ID" value="MPM00968.1"/>
    <property type="molecule type" value="Genomic_DNA"/>
</dbReference>
<dbReference type="InterPro" id="IPR053136">
    <property type="entry name" value="UTP_pyrophosphatase-like"/>
</dbReference>
<reference evidence="2" key="1">
    <citation type="submission" date="2019-08" db="EMBL/GenBank/DDBJ databases">
        <authorList>
            <person name="Kucharzyk K."/>
            <person name="Murdoch R.W."/>
            <person name="Higgins S."/>
            <person name="Loffler F."/>
        </authorList>
    </citation>
    <scope>NUCLEOTIDE SEQUENCE</scope>
</reference>
<dbReference type="CDD" id="cd07344">
    <property type="entry name" value="M48_yhfN_like"/>
    <property type="match status" value="1"/>
</dbReference>
<dbReference type="Pfam" id="PF01863">
    <property type="entry name" value="YgjP-like"/>
    <property type="match status" value="1"/>
</dbReference>
<evidence type="ECO:0000313" key="2">
    <source>
        <dbReference type="EMBL" id="MPM00968.1"/>
    </source>
</evidence>
<dbReference type="PANTHER" id="PTHR30399">
    <property type="entry name" value="UNCHARACTERIZED PROTEIN YGJP"/>
    <property type="match status" value="1"/>
</dbReference>